<accession>A0A077EFG8</accession>
<sequence>MRKIKSIGMALVVAIATLAVSPVMAQSGHGSAPHGGKMIDVDNYHIEMVKGNNMLTFYVLDANAKTLNKPATGSVEFAFENGTKSNSNLKADKNGALQVALPKNAIHTNCTVTIKVDGTTLTGKFKNEVSAAEKAHGHQH</sequence>
<evidence type="ECO:0000313" key="2">
    <source>
        <dbReference type="EMBL" id="AIL44270.1"/>
    </source>
</evidence>
<dbReference type="KEGG" id="eao:BD94_0495"/>
<dbReference type="HOGENOM" id="CLU_1841563_0_0_10"/>
<organism evidence="2 3">
    <name type="scientific">Elizabethkingia anophelis NUHP1</name>
    <dbReference type="NCBI Taxonomy" id="1338011"/>
    <lineage>
        <taxon>Bacteria</taxon>
        <taxon>Pseudomonadati</taxon>
        <taxon>Bacteroidota</taxon>
        <taxon>Flavobacteriia</taxon>
        <taxon>Flavobacteriales</taxon>
        <taxon>Weeksellaceae</taxon>
        <taxon>Elizabethkingia</taxon>
    </lineage>
</organism>
<reference evidence="2" key="2">
    <citation type="journal article" date="2015" name="Genome Biol. Evol.">
        <title>Complete Genome Sequence and Transcriptomic Analysis of the Novel Pathogen Elizabethkingia anophelis in Response to Oxidative Stress.</title>
        <authorList>
            <person name="Li Y."/>
            <person name="Liu Y."/>
            <person name="Chew S.C."/>
            <person name="Tay M."/>
            <person name="Salido M.M."/>
            <person name="Teo J."/>
            <person name="Lauro F.M."/>
            <person name="Givskov M."/>
            <person name="Yang L."/>
        </authorList>
    </citation>
    <scope>NUCLEOTIDE SEQUENCE</scope>
    <source>
        <strain evidence="2">NUHP1</strain>
    </source>
</reference>
<dbReference type="Gene3D" id="2.60.40.10">
    <property type="entry name" value="Immunoglobulins"/>
    <property type="match status" value="1"/>
</dbReference>
<reference evidence="2" key="1">
    <citation type="journal article" date="2013" name="Lancet">
        <title>First case of E anophelis outbreak in an intensive-care unit.</title>
        <authorList>
            <person name="Teo J."/>
            <person name="Tan S.Y."/>
            <person name="Tay M."/>
            <person name="Ding Y."/>
            <person name="Kjelleberg S."/>
            <person name="Givskov M."/>
            <person name="Lin R.T."/>
            <person name="Yang L."/>
        </authorList>
    </citation>
    <scope>NUCLEOTIDE SEQUENCE [LARGE SCALE GENOMIC DNA]</scope>
    <source>
        <strain evidence="2">NUHP1</strain>
    </source>
</reference>
<dbReference type="EMBL" id="CP007547">
    <property type="protein sequence ID" value="AIL44270.1"/>
    <property type="molecule type" value="Genomic_DNA"/>
</dbReference>
<gene>
    <name evidence="2" type="ORF">BD94_0495</name>
</gene>
<feature type="chain" id="PRO_5001718330" evidence="1">
    <location>
        <begin position="26"/>
        <end position="140"/>
    </location>
</feature>
<dbReference type="InterPro" id="IPR013783">
    <property type="entry name" value="Ig-like_fold"/>
</dbReference>
<proteinExistence type="predicted"/>
<evidence type="ECO:0000256" key="1">
    <source>
        <dbReference type="SAM" id="SignalP"/>
    </source>
</evidence>
<keyword evidence="1" id="KW-0732">Signal</keyword>
<dbReference type="eggNOG" id="ENOG5033819">
    <property type="taxonomic scope" value="Bacteria"/>
</dbReference>
<dbReference type="AlphaFoldDB" id="A0A077EFG8"/>
<dbReference type="Proteomes" id="UP000028933">
    <property type="component" value="Chromosome"/>
</dbReference>
<feature type="signal peptide" evidence="1">
    <location>
        <begin position="1"/>
        <end position="25"/>
    </location>
</feature>
<dbReference type="RefSeq" id="WP_024564671.1">
    <property type="nucleotide sequence ID" value="NZ_CP007547.1"/>
</dbReference>
<name>A0A077EFG8_9FLAO</name>
<protein>
    <submittedName>
        <fullName evidence="2">Uncharacterized protein</fullName>
    </submittedName>
</protein>
<evidence type="ECO:0000313" key="3">
    <source>
        <dbReference type="Proteomes" id="UP000028933"/>
    </source>
</evidence>